<name>A0ABW0ZU21_9ACTN</name>
<proteinExistence type="predicted"/>
<reference evidence="2" key="1">
    <citation type="journal article" date="2019" name="Int. J. Syst. Evol. Microbiol.">
        <title>The Global Catalogue of Microorganisms (GCM) 10K type strain sequencing project: providing services to taxonomists for standard genome sequencing and annotation.</title>
        <authorList>
            <consortium name="The Broad Institute Genomics Platform"/>
            <consortium name="The Broad Institute Genome Sequencing Center for Infectious Disease"/>
            <person name="Wu L."/>
            <person name="Ma J."/>
        </authorList>
    </citation>
    <scope>NUCLEOTIDE SEQUENCE [LARGE SCALE GENOMIC DNA]</scope>
    <source>
        <strain evidence="2">KCTC 42087</strain>
    </source>
</reference>
<dbReference type="EMBL" id="JBHSON010000016">
    <property type="protein sequence ID" value="MFC5746770.1"/>
    <property type="molecule type" value="Genomic_DNA"/>
</dbReference>
<organism evidence="1 2">
    <name type="scientific">Actinomadura rugatobispora</name>
    <dbReference type="NCBI Taxonomy" id="1994"/>
    <lineage>
        <taxon>Bacteria</taxon>
        <taxon>Bacillati</taxon>
        <taxon>Actinomycetota</taxon>
        <taxon>Actinomycetes</taxon>
        <taxon>Streptosporangiales</taxon>
        <taxon>Thermomonosporaceae</taxon>
        <taxon>Actinomadura</taxon>
    </lineage>
</organism>
<protein>
    <submittedName>
        <fullName evidence="1">Uncharacterized protein</fullName>
    </submittedName>
</protein>
<accession>A0ABW0ZU21</accession>
<comment type="caution">
    <text evidence="1">The sequence shown here is derived from an EMBL/GenBank/DDBJ whole genome shotgun (WGS) entry which is preliminary data.</text>
</comment>
<dbReference type="RefSeq" id="WP_378282386.1">
    <property type="nucleotide sequence ID" value="NZ_JBHSON010000016.1"/>
</dbReference>
<gene>
    <name evidence="1" type="ORF">ACFPZN_14185</name>
</gene>
<evidence type="ECO:0000313" key="1">
    <source>
        <dbReference type="EMBL" id="MFC5746770.1"/>
    </source>
</evidence>
<evidence type="ECO:0000313" key="2">
    <source>
        <dbReference type="Proteomes" id="UP001596074"/>
    </source>
</evidence>
<sequence length="171" mass="17438">MRDGAGGYLVVGRNDRPLPELYVLRPFLPAVAGHRALGDGWQIWELGADAAVADSVALLVDIAAATRAPALLGSFLSAGRAAVEGFSGAGGYWRALVPAGPGAAPCAAEEMAGRAGLWAAAARRAVAGRPIADCLRTPPRTRADGVVEDLLSLLGLPGPAEAVPEPAAERR</sequence>
<dbReference type="Proteomes" id="UP001596074">
    <property type="component" value="Unassembled WGS sequence"/>
</dbReference>
<keyword evidence="2" id="KW-1185">Reference proteome</keyword>